<dbReference type="AlphaFoldDB" id="A0A6B2LE69"/>
<dbReference type="PROSITE" id="PS50088">
    <property type="entry name" value="ANK_REPEAT"/>
    <property type="match status" value="1"/>
</dbReference>
<keyword evidence="1" id="KW-0040">ANK repeat</keyword>
<dbReference type="SUPFAM" id="SSF48403">
    <property type="entry name" value="Ankyrin repeat"/>
    <property type="match status" value="1"/>
</dbReference>
<accession>A0A6B2LE69</accession>
<evidence type="ECO:0000256" key="1">
    <source>
        <dbReference type="PROSITE-ProRule" id="PRU00023"/>
    </source>
</evidence>
<dbReference type="EMBL" id="GIBP01006152">
    <property type="protein sequence ID" value="NDV35121.1"/>
    <property type="molecule type" value="Transcribed_RNA"/>
</dbReference>
<feature type="repeat" description="ANK" evidence="1">
    <location>
        <begin position="145"/>
        <end position="177"/>
    </location>
</feature>
<proteinExistence type="predicted"/>
<name>A0A6B2LE69_9EUKA</name>
<evidence type="ECO:0000313" key="2">
    <source>
        <dbReference type="EMBL" id="NDV35121.1"/>
    </source>
</evidence>
<organism evidence="2">
    <name type="scientific">Arcella intermedia</name>
    <dbReference type="NCBI Taxonomy" id="1963864"/>
    <lineage>
        <taxon>Eukaryota</taxon>
        <taxon>Amoebozoa</taxon>
        <taxon>Tubulinea</taxon>
        <taxon>Elardia</taxon>
        <taxon>Arcellinida</taxon>
        <taxon>Sphaerothecina</taxon>
        <taxon>Arcellidae</taxon>
        <taxon>Arcella</taxon>
    </lineage>
</organism>
<dbReference type="Gene3D" id="1.25.40.20">
    <property type="entry name" value="Ankyrin repeat-containing domain"/>
    <property type="match status" value="1"/>
</dbReference>
<dbReference type="InterPro" id="IPR036770">
    <property type="entry name" value="Ankyrin_rpt-contain_sf"/>
</dbReference>
<sequence length="259" mass="29861">MPLDMVVDGKVHDHLLYHSINPNYKIDLIKFLIQSNADVNGVQTTYHTEESCFTKCLSFSYSTSNTEIVELFLKANCSLWVTSDVPPRHFLENIVKHPKVLHLLLKYKKLDEIQGRVIHLACQLQVYESVVLLLSTGVNPNMMMNDTTLLHTATKAKNKPLIQLLIAFGASKDIESGKPGKKQSLYSATEGDPDIIHCLNHPSFSVDRAIYKMLPQEIREAIFTWLVILKRYRIVYMEKEITWKICEYLLISYRYVENK</sequence>
<dbReference type="InterPro" id="IPR002110">
    <property type="entry name" value="Ankyrin_rpt"/>
</dbReference>
<reference evidence="2" key="1">
    <citation type="journal article" date="2020" name="J. Eukaryot. Microbiol.">
        <title>De novo Sequencing, Assembly and Annotation of the Transcriptome for the Free-Living Testate Amoeba Arcella intermedia.</title>
        <authorList>
            <person name="Ribeiro G.M."/>
            <person name="Porfirio-Sousa A.L."/>
            <person name="Maurer-Alcala X.X."/>
            <person name="Katz L.A."/>
            <person name="Lahr D.J.G."/>
        </authorList>
    </citation>
    <scope>NUCLEOTIDE SEQUENCE</scope>
</reference>
<protein>
    <submittedName>
        <fullName evidence="2">Uncharacterized protein</fullName>
    </submittedName>
</protein>